<organism evidence="2 3">
    <name type="scientific">Clostridium beijerinckii</name>
    <name type="common">Clostridium MP</name>
    <dbReference type="NCBI Taxonomy" id="1520"/>
    <lineage>
        <taxon>Bacteria</taxon>
        <taxon>Bacillati</taxon>
        <taxon>Bacillota</taxon>
        <taxon>Clostridia</taxon>
        <taxon>Eubacteriales</taxon>
        <taxon>Clostridiaceae</taxon>
        <taxon>Clostridium</taxon>
    </lineage>
</organism>
<dbReference type="AlphaFoldDB" id="A0A9Q5GPP9"/>
<feature type="transmembrane region" description="Helical" evidence="1">
    <location>
        <begin position="20"/>
        <end position="39"/>
    </location>
</feature>
<name>A0A9Q5GPP9_CLOBE</name>
<accession>A0A9Q5GPP9</accession>
<comment type="caution">
    <text evidence="2">The sequence shown here is derived from an EMBL/GenBank/DDBJ whole genome shotgun (WGS) entry which is preliminary data.</text>
</comment>
<evidence type="ECO:0000256" key="1">
    <source>
        <dbReference type="SAM" id="Phobius"/>
    </source>
</evidence>
<keyword evidence="1" id="KW-1133">Transmembrane helix</keyword>
<evidence type="ECO:0000313" key="2">
    <source>
        <dbReference type="EMBL" id="NRV12015.1"/>
    </source>
</evidence>
<keyword evidence="1" id="KW-0812">Transmembrane</keyword>
<reference evidence="2" key="1">
    <citation type="submission" date="2020-05" db="EMBL/GenBank/DDBJ databases">
        <title>Genomic insights into acetone-butanol-ethanol (ABE) fermentation by sequencing solventogenic clostridia strains.</title>
        <authorList>
            <person name="Brown S."/>
        </authorList>
    </citation>
    <scope>NUCLEOTIDE SEQUENCE</scope>
    <source>
        <strain evidence="2">DJ126</strain>
    </source>
</reference>
<sequence>MILYNMVSRREFIIKKNKTIISVLVAFLIVVIGVFKFSFSSGYKISIENKTDKTIANLELKYKNGNTIKTISQIEPKKSLEYNIDTNSIQGENAIILTYKDNKGISYEESVVGYLEKGYSGKSNVFINEIDNNGNFGIEIK</sequence>
<proteinExistence type="predicted"/>
<protein>
    <submittedName>
        <fullName evidence="2">Uncharacterized protein</fullName>
    </submittedName>
</protein>
<evidence type="ECO:0000313" key="3">
    <source>
        <dbReference type="Proteomes" id="UP000821656"/>
    </source>
</evidence>
<keyword evidence="1" id="KW-0472">Membrane</keyword>
<dbReference type="Proteomes" id="UP000821656">
    <property type="component" value="Unassembled WGS sequence"/>
</dbReference>
<gene>
    <name evidence="2" type="ORF">DFH45_004978</name>
</gene>
<dbReference type="EMBL" id="JABSXK010000001">
    <property type="protein sequence ID" value="NRV12015.1"/>
    <property type="molecule type" value="Genomic_DNA"/>
</dbReference>
<dbReference type="RefSeq" id="WP_236888000.1">
    <property type="nucleotide sequence ID" value="NZ_CP016090.1"/>
</dbReference>